<evidence type="ECO:0000313" key="2">
    <source>
        <dbReference type="Proteomes" id="UP001056980"/>
    </source>
</evidence>
<reference evidence="1" key="1">
    <citation type="journal article" date="2022" name="Proc. Natl. Acad. Sci. U.S.A.">
        <title>Identification of the Bartonella autotransporter CFA as a protective antigen and hypervariable target of neutralizing antibodies in mice.</title>
        <authorList>
            <person name="Siewert L.K."/>
            <person name="Korotaev A."/>
            <person name="Sedzicki J."/>
            <person name="Fromm K."/>
            <person name="Pinschewer D.D."/>
            <person name="Dehio C."/>
        </authorList>
    </citation>
    <scope>NUCLEOTIDE SEQUENCE</scope>
    <source>
        <strain evidence="1">IBS296</strain>
    </source>
</reference>
<dbReference type="Proteomes" id="UP001056980">
    <property type="component" value="Chromosome"/>
</dbReference>
<dbReference type="InterPro" id="IPR054259">
    <property type="entry name" value="DUF6990"/>
</dbReference>
<dbReference type="EMBL" id="CP083444">
    <property type="protein sequence ID" value="USP03737.1"/>
    <property type="molecule type" value="Genomic_DNA"/>
</dbReference>
<gene>
    <name evidence="1" type="ORF">LAJ60_02635</name>
</gene>
<evidence type="ECO:0000313" key="1">
    <source>
        <dbReference type="EMBL" id="USP03737.1"/>
    </source>
</evidence>
<sequence>MQTKDATEILKTLGWEPYRAEDGSMFAHYHLPDRIVGISYDVVDYGEDGGKFRLSANLTTAAYCLAWEYASGEVSQDKYEDTLFSAKEDFDVTASDLSESHVKESLNRVIAWAKAQDIEQKLREKAANHSAVAEALLGDIKALKSSEFTPQLHVPEFADYKTIGWIERLILFAQAYKNGELDDILTRKKPKQRSISLTAASRILKTQGWFSTEPGKMWLSLPDRFIKFDFGFVHLHDQYNVHLEAEISNEEISLACLYIHFCGQRNLVRPTDIYRSFNTIGGNSILDKGIDICVETLNEQELIKISEQMIKWARAQALQASIESKTLIQKYNYNIDIIWHLACLALTGKIDVLKSYQNAVKAGTISEHLESNIVEKSVKYAVEFAEKHLRILKERKDADARLSPDALAIFNKIAEQLKAMGWTVYRDKNYERNAYFISKDRIINIVYRSDIKGETPIVVFKASLSTLGFSTAHRHIFPDKPQYIALKEAEEVYTLSGAELDEGKLKEISADILEWADRQNVNQIIYDYATLPTNSELNLALRHFVALVLTGDIERLKFYKESFRVKNRLDFVDYITKYDIDNALTLARRYRAGFPKNAPILSLDPQTTSIASKTVAVEAIEEVDEADDNDDRLTMESATALLKSLGWSTKKIDGDDYIASYQLPDREVDILYNDEIAKDCPQFDSAFLISTGILSTACKFIDPTNVQDFPDLELNFEAKGLEIFEPEVTADRLKQALDDALEWAVKEIDLSEKLRSDYGTAPWQQDAKSKTDYKDYALLHIGALALLGDVETLQSYQKSFTAGDHLGFDESISQTHLERALALAKKVEKTKQLSYALIEQVAKDFDDQQEVLSKKQPRSWKEKIVNFIGKKDKK</sequence>
<dbReference type="AlphaFoldDB" id="A0A9Q8YZL1"/>
<organism evidence="1 2">
    <name type="scientific">Bartonella taylorii</name>
    <dbReference type="NCBI Taxonomy" id="33046"/>
    <lineage>
        <taxon>Bacteria</taxon>
        <taxon>Pseudomonadati</taxon>
        <taxon>Pseudomonadota</taxon>
        <taxon>Alphaproteobacteria</taxon>
        <taxon>Hyphomicrobiales</taxon>
        <taxon>Bartonellaceae</taxon>
        <taxon>Bartonella</taxon>
    </lineage>
</organism>
<proteinExistence type="predicted"/>
<dbReference type="Pfam" id="PF22499">
    <property type="entry name" value="DUF6990"/>
    <property type="match status" value="4"/>
</dbReference>
<protein>
    <submittedName>
        <fullName evidence="1">Uncharacterized protein</fullName>
    </submittedName>
</protein>
<accession>A0A9Q8YZL1</accession>
<dbReference type="RefSeq" id="WP_252619890.1">
    <property type="nucleotide sequence ID" value="NZ_CP083444.1"/>
</dbReference>
<name>A0A9Q8YZL1_BARTA</name>
<dbReference type="KEGG" id="btay:LAJ60_02635"/>